<gene>
    <name evidence="5" type="ORF">BJL86_2153</name>
</gene>
<dbReference type="PROSITE" id="PS00455">
    <property type="entry name" value="AMP_BINDING"/>
    <property type="match status" value="1"/>
</dbReference>
<sequence>MQGLMQDVPLSLPIIMDGIETRFAHKQVKTHSITGESTTITYGEVADRIRRLAGVLDTLEVPNQARVATFAWNTHRHLELYMAVPCSNRILHTVNHRLFAEDIEYIVGDAEDDTIFIDRSILGALLPILDKIPTVRHIVVMDDGVGPETPEGDDRFHDYETLLADASPVMDFDVPDERQASAMCYTSGTTGRPKGVLYDHRSMFLHAMAIQFADTLAISEADRVLGIVPMFHVNSWGVPYAAMMCGADLVLPGNAMTPDLLAKALVEDECSIGLAVPTLWRGIFPHVQGKSLPKLRRLVSGGAPIPVELSRDYQREIGVPLSNAWGMTETSPLVSTGHIPSDRQDASDDEKVEMLALAGITIPIVRVRIVDEFGEIVAQDGESTGELQCRGATIASGYYGVENSGSFTEDGWLKTGDVATIDSHGNITIVDRTKDLIKTGGEWISSAELENWIAAAPDVAEAAVIGRPDPKWDERPVGIVVPAEGHNPTPDTIREYLKDKVAKFWIPEDYVFVDELPKTATGKINKVTLRKAHVK</sequence>
<dbReference type="InterPro" id="IPR020845">
    <property type="entry name" value="AMP-binding_CS"/>
</dbReference>
<dbReference type="InterPro" id="IPR050237">
    <property type="entry name" value="ATP-dep_AMP-bd_enzyme"/>
</dbReference>
<dbReference type="PANTHER" id="PTHR43767:SF11">
    <property type="entry name" value="MEDIUM-CHAIN-FATTY-ACID--COA LIGASE"/>
    <property type="match status" value="1"/>
</dbReference>
<dbReference type="KEGG" id="dtm:BJL86_2153"/>
<evidence type="ECO:0000256" key="2">
    <source>
        <dbReference type="ARBA" id="ARBA00022598"/>
    </source>
</evidence>
<dbReference type="InterPro" id="IPR025110">
    <property type="entry name" value="AMP-bd_C"/>
</dbReference>
<dbReference type="AlphaFoldDB" id="A0A173LQJ2"/>
<comment type="similarity">
    <text evidence="1">Belongs to the ATP-dependent AMP-binding enzyme family.</text>
</comment>
<dbReference type="Pfam" id="PF00501">
    <property type="entry name" value="AMP-binding"/>
    <property type="match status" value="1"/>
</dbReference>
<feature type="domain" description="AMP-dependent synthetase/ligase" evidence="3">
    <location>
        <begin position="24"/>
        <end position="399"/>
    </location>
</feature>
<evidence type="ECO:0000259" key="3">
    <source>
        <dbReference type="Pfam" id="PF00501"/>
    </source>
</evidence>
<dbReference type="FunFam" id="3.30.300.30:FF:000008">
    <property type="entry name" value="2,3-dihydroxybenzoate-AMP ligase"/>
    <property type="match status" value="1"/>
</dbReference>
<evidence type="ECO:0000256" key="1">
    <source>
        <dbReference type="ARBA" id="ARBA00006432"/>
    </source>
</evidence>
<dbReference type="CDD" id="cd12119">
    <property type="entry name" value="ttLC_FACS_AlkK_like"/>
    <property type="match status" value="1"/>
</dbReference>
<dbReference type="SUPFAM" id="SSF56801">
    <property type="entry name" value="Acetyl-CoA synthetase-like"/>
    <property type="match status" value="1"/>
</dbReference>
<proteinExistence type="inferred from homology"/>
<protein>
    <submittedName>
        <fullName evidence="5">Long-chain-fatty-acid--CoA ligase</fullName>
    </submittedName>
</protein>
<reference evidence="5 6" key="1">
    <citation type="submission" date="2016-06" db="EMBL/GenBank/DDBJ databases">
        <title>Complete genome sequence of a saline-alkali tolerant type strain Dietzia timorensis ID05-A0528T.</title>
        <authorList>
            <person name="Wu X."/>
        </authorList>
    </citation>
    <scope>NUCLEOTIDE SEQUENCE [LARGE SCALE GENOMIC DNA]</scope>
    <source>
        <strain evidence="5 6">ID05-A0528</strain>
    </source>
</reference>
<dbReference type="EMBL" id="CP015961">
    <property type="protein sequence ID" value="ANI92920.1"/>
    <property type="molecule type" value="Genomic_DNA"/>
</dbReference>
<name>A0A173LQJ2_9ACTN</name>
<organism evidence="5 6">
    <name type="scientific">Dietzia timorensis</name>
    <dbReference type="NCBI Taxonomy" id="499555"/>
    <lineage>
        <taxon>Bacteria</taxon>
        <taxon>Bacillati</taxon>
        <taxon>Actinomycetota</taxon>
        <taxon>Actinomycetes</taxon>
        <taxon>Mycobacteriales</taxon>
        <taxon>Dietziaceae</taxon>
        <taxon>Dietzia</taxon>
    </lineage>
</organism>
<dbReference type="PANTHER" id="PTHR43767">
    <property type="entry name" value="LONG-CHAIN-FATTY-ACID--COA LIGASE"/>
    <property type="match status" value="1"/>
</dbReference>
<evidence type="ECO:0000313" key="6">
    <source>
        <dbReference type="Proteomes" id="UP000186104"/>
    </source>
</evidence>
<keyword evidence="2 5" id="KW-0436">Ligase</keyword>
<dbReference type="InterPro" id="IPR000873">
    <property type="entry name" value="AMP-dep_synth/lig_dom"/>
</dbReference>
<feature type="domain" description="AMP-binding enzyme C-terminal" evidence="4">
    <location>
        <begin position="448"/>
        <end position="523"/>
    </location>
</feature>
<dbReference type="OrthoDB" id="9803968at2"/>
<dbReference type="Gene3D" id="3.30.300.30">
    <property type="match status" value="1"/>
</dbReference>
<dbReference type="InterPro" id="IPR045851">
    <property type="entry name" value="AMP-bd_C_sf"/>
</dbReference>
<dbReference type="STRING" id="499555.BJL86_2153"/>
<dbReference type="RefSeq" id="WP_067476848.1">
    <property type="nucleotide sequence ID" value="NZ_CP015961.1"/>
</dbReference>
<evidence type="ECO:0000259" key="4">
    <source>
        <dbReference type="Pfam" id="PF13193"/>
    </source>
</evidence>
<evidence type="ECO:0000313" key="5">
    <source>
        <dbReference type="EMBL" id="ANI92920.1"/>
    </source>
</evidence>
<dbReference type="Proteomes" id="UP000186104">
    <property type="component" value="Chromosome"/>
</dbReference>
<keyword evidence="6" id="KW-1185">Reference proteome</keyword>
<dbReference type="InterPro" id="IPR042099">
    <property type="entry name" value="ANL_N_sf"/>
</dbReference>
<dbReference type="Gene3D" id="3.40.50.12780">
    <property type="entry name" value="N-terminal domain of ligase-like"/>
    <property type="match status" value="1"/>
</dbReference>
<dbReference type="Pfam" id="PF13193">
    <property type="entry name" value="AMP-binding_C"/>
    <property type="match status" value="1"/>
</dbReference>
<dbReference type="GO" id="GO:0016877">
    <property type="term" value="F:ligase activity, forming carbon-sulfur bonds"/>
    <property type="evidence" value="ECO:0007669"/>
    <property type="project" value="UniProtKB-ARBA"/>
</dbReference>
<dbReference type="NCBIfam" id="NF004837">
    <property type="entry name" value="PRK06187.1"/>
    <property type="match status" value="1"/>
</dbReference>
<accession>A0A173LQJ2</accession>